<dbReference type="InterPro" id="IPR006530">
    <property type="entry name" value="YD"/>
</dbReference>
<dbReference type="PANTHER" id="PTHR32305:SF15">
    <property type="entry name" value="PROTEIN RHSA-RELATED"/>
    <property type="match status" value="1"/>
</dbReference>
<dbReference type="SUPFAM" id="SSF69304">
    <property type="entry name" value="Tricorn protease N-terminal domain"/>
    <property type="match status" value="1"/>
</dbReference>
<protein>
    <submittedName>
        <fullName evidence="5">tRNA nuclease WapA</fullName>
        <ecNumber evidence="5">3.1.-.-</ecNumber>
    </submittedName>
</protein>
<evidence type="ECO:0000256" key="1">
    <source>
        <dbReference type="ARBA" id="ARBA00022729"/>
    </source>
</evidence>
<dbReference type="NCBIfam" id="TIGR01643">
    <property type="entry name" value="YD_repeat_2x"/>
    <property type="match status" value="11"/>
</dbReference>
<dbReference type="GO" id="GO:0000272">
    <property type="term" value="P:polysaccharide catabolic process"/>
    <property type="evidence" value="ECO:0007669"/>
    <property type="project" value="InterPro"/>
</dbReference>
<dbReference type="SUPFAM" id="SSF49899">
    <property type="entry name" value="Concanavalin A-like lectins/glucanases"/>
    <property type="match status" value="1"/>
</dbReference>
<dbReference type="InterPro" id="IPR028994">
    <property type="entry name" value="Integrin_alpha_N"/>
</dbReference>
<dbReference type="InterPro" id="IPR015919">
    <property type="entry name" value="Cadherin-like_sf"/>
</dbReference>
<dbReference type="Pfam" id="PF13385">
    <property type="entry name" value="Laminin_G_3"/>
    <property type="match status" value="1"/>
</dbReference>
<dbReference type="Gene3D" id="2.130.10.130">
    <property type="entry name" value="Integrin alpha, N-terminal"/>
    <property type="match status" value="3"/>
</dbReference>
<dbReference type="EC" id="3.1.-.-" evidence="5"/>
<dbReference type="GO" id="GO:0004553">
    <property type="term" value="F:hydrolase activity, hydrolyzing O-glycosyl compounds"/>
    <property type="evidence" value="ECO:0007669"/>
    <property type="project" value="InterPro"/>
</dbReference>
<keyword evidence="5" id="KW-0378">Hydrolase</keyword>
<feature type="domain" description="Cadherin" evidence="4">
    <location>
        <begin position="392"/>
        <end position="489"/>
    </location>
</feature>
<dbReference type="Pfam" id="PF13517">
    <property type="entry name" value="FG-GAP_3"/>
    <property type="match status" value="8"/>
</dbReference>
<dbReference type="InterPro" id="IPR006644">
    <property type="entry name" value="Cadg"/>
</dbReference>
<name>A0A5C5X0D4_9BACT</name>
<dbReference type="InterPro" id="IPR013783">
    <property type="entry name" value="Ig-like_fold"/>
</dbReference>
<dbReference type="InterPro" id="IPR002105">
    <property type="entry name" value="Dockerin_1_rpt"/>
</dbReference>
<dbReference type="Gene3D" id="2.180.10.10">
    <property type="entry name" value="RHS repeat-associated core"/>
    <property type="match status" value="4"/>
</dbReference>
<dbReference type="InterPro" id="IPR006558">
    <property type="entry name" value="LamG-like"/>
</dbReference>
<keyword evidence="3" id="KW-1015">Disulfide bond</keyword>
<dbReference type="Pfam" id="PF05345">
    <property type="entry name" value="He_PIG"/>
    <property type="match status" value="6"/>
</dbReference>
<dbReference type="NCBIfam" id="TIGR03696">
    <property type="entry name" value="Rhs_assc_core"/>
    <property type="match status" value="1"/>
</dbReference>
<dbReference type="SMART" id="SM00736">
    <property type="entry name" value="CADG"/>
    <property type="match status" value="2"/>
</dbReference>
<organism evidence="5 6">
    <name type="scientific">Allorhodopirellula solitaria</name>
    <dbReference type="NCBI Taxonomy" id="2527987"/>
    <lineage>
        <taxon>Bacteria</taxon>
        <taxon>Pseudomonadati</taxon>
        <taxon>Planctomycetota</taxon>
        <taxon>Planctomycetia</taxon>
        <taxon>Pirellulales</taxon>
        <taxon>Pirellulaceae</taxon>
        <taxon>Allorhodopirellula</taxon>
    </lineage>
</organism>
<dbReference type="Pfam" id="PF00404">
    <property type="entry name" value="Dockerin_1"/>
    <property type="match status" value="1"/>
</dbReference>
<dbReference type="InterPro" id="IPR013517">
    <property type="entry name" value="FG-GAP"/>
</dbReference>
<evidence type="ECO:0000256" key="2">
    <source>
        <dbReference type="ARBA" id="ARBA00022737"/>
    </source>
</evidence>
<dbReference type="Pfam" id="PF17963">
    <property type="entry name" value="Big_9"/>
    <property type="match status" value="2"/>
</dbReference>
<keyword evidence="1" id="KW-0732">Signal</keyword>
<dbReference type="Pfam" id="PF20148">
    <property type="entry name" value="DUF6531"/>
    <property type="match status" value="1"/>
</dbReference>
<dbReference type="EMBL" id="SJPK01000014">
    <property type="protein sequence ID" value="TWT56318.1"/>
    <property type="molecule type" value="Genomic_DNA"/>
</dbReference>
<evidence type="ECO:0000313" key="6">
    <source>
        <dbReference type="Proteomes" id="UP000318053"/>
    </source>
</evidence>
<dbReference type="GO" id="GO:0005509">
    <property type="term" value="F:calcium ion binding"/>
    <property type="evidence" value="ECO:0007669"/>
    <property type="project" value="InterPro"/>
</dbReference>
<dbReference type="InterPro" id="IPR050708">
    <property type="entry name" value="T6SS_VgrG/RHS"/>
</dbReference>
<reference evidence="5 6" key="1">
    <citation type="submission" date="2019-02" db="EMBL/GenBank/DDBJ databases">
        <title>Deep-cultivation of Planctomycetes and their phenomic and genomic characterization uncovers novel biology.</title>
        <authorList>
            <person name="Wiegand S."/>
            <person name="Jogler M."/>
            <person name="Boedeker C."/>
            <person name="Pinto D."/>
            <person name="Vollmers J."/>
            <person name="Rivas-Marin E."/>
            <person name="Kohn T."/>
            <person name="Peeters S.H."/>
            <person name="Heuer A."/>
            <person name="Rast P."/>
            <person name="Oberbeckmann S."/>
            <person name="Bunk B."/>
            <person name="Jeske O."/>
            <person name="Meyerdierks A."/>
            <person name="Storesund J.E."/>
            <person name="Kallscheuer N."/>
            <person name="Luecker S."/>
            <person name="Lage O.M."/>
            <person name="Pohl T."/>
            <person name="Merkel B.J."/>
            <person name="Hornburger P."/>
            <person name="Mueller R.-W."/>
            <person name="Bruemmer F."/>
            <person name="Labrenz M."/>
            <person name="Spormann A.M."/>
            <person name="Op Den Camp H."/>
            <person name="Overmann J."/>
            <person name="Amann R."/>
            <person name="Jetten M.S.M."/>
            <person name="Mascher T."/>
            <person name="Medema M.H."/>
            <person name="Devos D.P."/>
            <person name="Kaster A.-K."/>
            <person name="Ovreas L."/>
            <person name="Rohde M."/>
            <person name="Galperin M.Y."/>
            <person name="Jogler C."/>
        </authorList>
    </citation>
    <scope>NUCLEOTIDE SEQUENCE [LARGE SCALE GENOMIC DNA]</scope>
    <source>
        <strain evidence="5 6">CA85</strain>
    </source>
</reference>
<dbReference type="Gene3D" id="2.60.120.200">
    <property type="match status" value="1"/>
</dbReference>
<dbReference type="Gene3D" id="2.60.40.10">
    <property type="entry name" value="Immunoglobulins"/>
    <property type="match status" value="10"/>
</dbReference>
<dbReference type="InterPro" id="IPR013320">
    <property type="entry name" value="ConA-like_dom_sf"/>
</dbReference>
<dbReference type="PROSITE" id="PS50268">
    <property type="entry name" value="CADHERIN_2"/>
    <property type="match status" value="2"/>
</dbReference>
<feature type="domain" description="Cadherin" evidence="4">
    <location>
        <begin position="1632"/>
        <end position="1705"/>
    </location>
</feature>
<dbReference type="SUPFAM" id="SSF49313">
    <property type="entry name" value="Cadherin-like"/>
    <property type="match status" value="9"/>
</dbReference>
<proteinExistence type="predicted"/>
<evidence type="ECO:0000313" key="5">
    <source>
        <dbReference type="EMBL" id="TWT56318.1"/>
    </source>
</evidence>
<gene>
    <name evidence="5" type="primary">wapA_3</name>
    <name evidence="5" type="ORF">CA85_43210</name>
</gene>
<evidence type="ECO:0000256" key="3">
    <source>
        <dbReference type="ARBA" id="ARBA00023157"/>
    </source>
</evidence>
<dbReference type="InterPro" id="IPR056823">
    <property type="entry name" value="TEN-like_YD-shell"/>
</dbReference>
<dbReference type="Proteomes" id="UP000318053">
    <property type="component" value="Unassembled WGS sequence"/>
</dbReference>
<comment type="caution">
    <text evidence="5">The sequence shown here is derived from an EMBL/GenBank/DDBJ whole genome shotgun (WGS) entry which is preliminary data.</text>
</comment>
<accession>A0A5C5X0D4</accession>
<sequence>MLAAVIWHNVLHSPNVNADVGVTALDALMVINELNSRVYSDSDTSELVTDLPDEERPPYYDVNCDGHVTALDALLVINTLNDSDFYPGFEFDSTSNDVALGFEGSYEAHGCHVKLTEGTSLRTELTSLVVLPAENSGVRLHFDTPEFDTSSTGSMQDSFEVTVTDLDGNRVTQPYAFGRTAALNWSEDSEGVSGAASVLDSGSSSAGAAHDVVINLAHLAAGTEVIVTARLVNNDGDDNSSIVVHGIEPVTGLELPPLAYEGEPIDAVADRQPLVLEDLADVSSSIQAEYGRTSYTSDRSQVISDLIVTNHGNQAVTGQMIVVLDRFSDVETFVMSPDGLLPDGRPYFDLTGYMDGALEAGASTRPREIRFTNPGEQRFEYRLTTLGDLNAAPSEFSTTPGDKIEAGRTYRYVATAIDEDDQSLSYSIVSGPSSLTIDPDRGHLNWDAMSDDIGRHSVTLRATDPYGLFVEQRFAIEVLDSLQNRPPSFVTDPVTDAIASSGFEVTTIATGSDPAGVGVVSGFQGPRIVTANAGDQTIGVHAGENNDRFDEVTFVSTGEPQPTGDVIAGGYMVDVNLPPQQTSGDRFDVHGLDQADLNGDGILDLVAITYYGDGSTPGRTDHYQVVAMLGDGNGNFGQPNELVNFEDSNNPTYKHLVLGDLDNDDEPDITLIRQRAVGLNVYETSLFTLLGNGDGTFSDASEDIKNARVEGEIPLHDLKLVDLDQDGNLDVVGRDSNNTQIGWRAGNGDGTFESFVGLYEFDESFFPTLERPYDIADMDRDGDLDIVAGELLHTNILFNDGDQNFSKVGELAGASPQTVSIADFSGDQLLDVFVGLRSGDGILFVGDSTMTSFTDSGQVIPLDSNPANPVGSDQPVDVDGDGDLDLLLATGSDLDNNYSIHFLENLGDGTLEVHQYSTTPLGHAGGALVGDYNGDGVNDLAHYTTDRSSTELNGVGILPGIRPGEFGGVKVNTIAFTTNEGVVVDDFDGDGILDYVLPAYAETYLGHGDGTFEAPIPAYSIPNAGGLARAADFNGDGILDLLSFNGSGGGGGSSQLVLLGIGDGTFEIGFNGVSDLFYGPSDLDVADVNNDGFLDYVQRSNTNPNVVDVILNDPANPGRNFTLSQRIDVEARGENAFGFGSTVAVADFDEDGIVDLVINEQTSEESTVKLQAWRGNGDGTFAVVNEQFDYPDQTAVGRTIRPYIYQTGDLNEDGHLDLVQITSNDARVQLGNGDLTFGMPVIYPMHGTERGLEYAHLKDFDDDGHLDLIYHDPRGFILYFRPGNGDGTFGELSEFRNNFSGGEMAFGDLDNDGHSDMLFMNGNNPASLGIFFGNRDTLVDLTTVDLDGDGNEEVLAVNQQNDRVKLFVGDNLGGLTRQEDLFTGRGPVAIHVADLDDDEQQELITVNRTGRSISVFAGSLEDGYTSTEIAVGQSPIEISSGDIDADGNVDLLVIDEALHSIWVLAGTTTGDLSDPVAVPLGDQPGQISVVDATGDGRLDAVVTLPLTNRIMILAGDGAGDFAAPVYVSTGDGDTNTGAADVAVTDLNEDGNPDLIATIPDQGVVSVFYGRGQNQFAKVQNIRVGDRPGAIELADADEDGRVDLVVSNTGDDTVSVIYNRLDPNEVYRYDSDAIDPDDDPLTYEIVDGPGGMFVNSQTGEVFWAASPDQVGQHDVTVSADDGRGGVATQSFKIDVQPARDNSPPLIATDPPTQIGAGDSLTHAVTALDDDNDTLRYRLIDGPEGAVIDPVSGELTWDGRTAAVSLKPYESSSTSGRIEAPVAEAPRPASITVEGWYSLTALTASNGATALFEHLSDSGHYTFLVQVFGNRELQLLTRFEDSGTIRTRFDFIPEVDRWYHIAMTVDDTTKLATLFVDGNAIGSVELPSSLEYGEERSLQIGGASTRSRVENVRVWNVARSAAEIQEGLTQHYDGNPNLLLDYRFEDLDTISIRDFSDNGHQGRYFPTAIAVDFMAPYRGPGLTDVDTYPFTVVVEDGRGGFDTQTFDVQVLPELRGSIAGHLFEDLNGDGDQDDGSESGVPAEPSLAGWQLFIDTNGNAYPDPSEPQTLTDVEGNYWFDGLLPGEYPVRVSPVAGYDVPTAATNVAVTASTEATFDSAIERLSLSHLRGRLETESGEAIAYWKAYADIDGDGTRDEHEPMAMSDQNGNYALTGLDAGTYTIRPDVPAGWTDTAGRDGLSVTLAVDEVLADNDFVLQPTNTSVTGGVHFVTMPATNIEARQTFRYASVATGVTDEAITYDLSLAPDGMTVDPSRGLVAWRPSINQVGEHLVILRATNASGSISLHDFYLNVTAPNTPPVILNQPLGDASQFPAPTEAYAGFAYAHDIIAQDAETTELTYALTQSPAGATIDTDSGRLDWTPAASAVGQKDFTVEVSDGSGSTTTATWTVDVLDTTPTILPLNMTLPRLTATVATGYLSRISAVDQIGRPVTWSIASGPTGLSIDADGTIHWTPTASQLGDQIVELTATTADDATETVSLDIEVVGFAVNAVPVIESTPVTSVSLGQTFEYDVLVADADRDIFAFTLLEAPVGMSVHPSLGTIRWTPSADQLGESNVLIQVSDPSGATDEQAFQLKVSRFGGPPRIVSVPPTEASVGAAFLHSVDAIDRENDPLTYSLLAAPAGMTIVETTGEVSWTPAADQTGEQDVVIQVSDGIGGASTQAFVVLVSDGVPNLPPTINSSSPRFGAVGEIYSYAIDATDPEDAPLTYSVGQGPAGLTIDAATGVATWTPEVSDIGQTVITLVATDAGGASAIESFQFDVIAANQAPVINSTAPIEVTARNVFSYDVLASDADVDVLRYELTEAPEGAAIDVFGRIRWATSVALIGSHDFSVRVVDVRGGESTQSFTLAVVEDTVAPRISLSERPIAANQNVRYWEGPFTVYARAVDDVAVASLTLSANGHDIPLSAAGIATFTFEDWTYETINATATATDLSGNVTTKTISFGYNFSGEVGGTNEDLPTAEITTPTQDSAVTGMVSIVGTAADEDFAAYKLLYRRFDELTFTEFASSNTAVTDGELGVWDTSLLLNDQYIIRLEVAATTGAVNIAEHSVGLAGELKLGNFQLSFTDMVIPVAGIPIEITRIYDTLQADREGDFGYGWRLEYRDTDLRVGLPESGLEDIGIYSALRPGVKVYLNVPGEGRQGFTFNPEIRVLPGFGDNNLVLARPRFTPDPGVTSQLSTGVSQYLLVNEQGELHAPGGIPYNPVSPDFGGAYVLTTQDGIAYRIDGSSGKLQSATDRNGNQVRFTETGILGQAGVQIDIHRDSQERVVAINDLDGNQSRYEYNSAGELSQSIDREGNQTTYRYLQILSENSREHYLDEVVDPLGRVGAKAIYGDDGRLTSLVNVNGIQISLVHDLENSQERIVDGNGNPEFLEYNNFGSVTSLTNALGHRTEYEYDSTGNRIAEIDALGNRSEYTYDSAGNVTRVRDATGQIISYTYDSLGNQLQSTGPTGQTVTATYDDRGNLISASDGQGQVLAQQVDDDGNIVLTTNARGDQTHHAFDDRGNQISETDLNGLTRIFQYDANGLRVESHVEQVIDGQSVTLVHTDVRDRNGRVTGSVDALGSTFTQTLDANGNIQSVTNQSGRTIEISDHDRPVPETFTFADQSTTRQEYDANNNVVKTVDQNGAETLYQYDAVNNLVATIAPDDTPNDYTDNPTTRYEYDALGNQVASIDPNGNRTEFEFDVLGRRTLVRDALGGETRYQYDSLGNVSVIADALGNETKFEFDISSQPTRTLFADGTQVQNVYNSEGQLISRTDANGYETRFELNPVGQVVAVVDADGGVTQFEYDEFGNLVIEEDALGNRIEHQYDALSQRVATIYPDGNRQQFTYDASSLLIAQTDLADNLATHDYDALGRRIMTTYADGSNTRFEYDSFGRMTRVIDQDSEQNERTTTWTYDERGLLTERTEADSQSVAYDYDQNGNLITTTSAFQTTSYQYDALNRLIAVVDGDQTLIDYSYDALGRITQLAYHNGIIENRTYDSVGRLLAQTSLADGSELLAIQYAYDADGNTLSKTVSQSGTTTESSFEYDRLNRLTREHVSIDGGQTQVTSYRYDAAGNRIEKRTGNSVVSYSYDQNNRLLAETTSLAGSQITTYSYDANGQLLQQSQATGASTTFDWDLGGRLQEVTLSDGNEQQQVRYQYSGDGLRTERIVTDGVGQVVDQQRMLWQVVGGIPQIIAEYSPAGESRREYAHGDAPVAYREGSELRFYHQDLVDSTTMITGPDGGLVEAYRYDAFGNPQTSRTVDQPVHFAGEFVDPVTNLVYLRARDYDSSTGRFLSIDPLEGSSLDPMSRHDYVYSHSNPLRFTDPTGQTSLAEQTVKTTIVSTLAMIGLAGLQQIHAHAIGGDPVNWQGLTGSLSFGATWGPKTGVDSVTIGATGGVYFGASLVASSPYTRTGEDQQSYGAALAHIGTYSGLGAGYSPFEVGLGVGSISVDVPGAQWVKDLGSAALAPFYAILADVNVSAGPGLTPYSKLWMGFGNGSADGKSIGNSVGVSLTFVGAITIPLPSVGLEQVEYNSWKAFVKRWGL</sequence>
<dbReference type="SMART" id="SM00112">
    <property type="entry name" value="CA"/>
    <property type="match status" value="3"/>
</dbReference>
<dbReference type="InterPro" id="IPR022385">
    <property type="entry name" value="Rhs_assc_core"/>
</dbReference>
<dbReference type="SMART" id="SM00560">
    <property type="entry name" value="LamGL"/>
    <property type="match status" value="1"/>
</dbReference>
<dbReference type="InterPro" id="IPR002126">
    <property type="entry name" value="Cadherin-like_dom"/>
</dbReference>
<keyword evidence="2" id="KW-0677">Repeat</keyword>
<dbReference type="SUPFAM" id="SSF69318">
    <property type="entry name" value="Integrin alpha N-terminal domain"/>
    <property type="match status" value="3"/>
</dbReference>
<dbReference type="InterPro" id="IPR045351">
    <property type="entry name" value="DUF6531"/>
</dbReference>
<keyword evidence="6" id="KW-1185">Reference proteome</keyword>
<dbReference type="PANTHER" id="PTHR32305">
    <property type="match status" value="1"/>
</dbReference>
<dbReference type="SUPFAM" id="SSF117074">
    <property type="entry name" value="Hypothetical protein PA1324"/>
    <property type="match status" value="2"/>
</dbReference>
<dbReference type="Pfam" id="PF25023">
    <property type="entry name" value="TEN_YD-shell"/>
    <property type="match status" value="4"/>
</dbReference>
<evidence type="ECO:0000259" key="4">
    <source>
        <dbReference type="PROSITE" id="PS50268"/>
    </source>
</evidence>
<dbReference type="GO" id="GO:0007156">
    <property type="term" value="P:homophilic cell adhesion via plasma membrane adhesion molecules"/>
    <property type="evidence" value="ECO:0007669"/>
    <property type="project" value="InterPro"/>
</dbReference>
<dbReference type="GO" id="GO:0016020">
    <property type="term" value="C:membrane"/>
    <property type="evidence" value="ECO:0007669"/>
    <property type="project" value="InterPro"/>
</dbReference>